<dbReference type="SUPFAM" id="SSF46689">
    <property type="entry name" value="Homeodomain-like"/>
    <property type="match status" value="1"/>
</dbReference>
<dbReference type="RefSeq" id="WP_267164536.1">
    <property type="nucleotide sequence ID" value="NZ_JAPMKW010000001.1"/>
</dbReference>
<sequence>MEKSRARNRILASAGALFAAHGYRGTTLRAVAAGAGCDVALIPHYFGNKEGLFRAVIQFPEDPGDVHSVLASVPFDELGPALVGEIVGLWESPVADQLLAMARGALEDPTPFSEYLTSVLWEPVRARLREKGLDRTETERRIAFSQAQLAGIIVTRYLLRLPGARELSTAELVESLGAVVQGFLDGSN</sequence>
<dbReference type="SUPFAM" id="SSF48498">
    <property type="entry name" value="Tetracyclin repressor-like, C-terminal domain"/>
    <property type="match status" value="1"/>
</dbReference>
<dbReference type="Proteomes" id="UP001070238">
    <property type="component" value="Unassembled WGS sequence"/>
</dbReference>
<dbReference type="Gene3D" id="1.10.357.10">
    <property type="entry name" value="Tetracycline Repressor, domain 2"/>
    <property type="match status" value="1"/>
</dbReference>
<dbReference type="Pfam" id="PF00440">
    <property type="entry name" value="TetR_N"/>
    <property type="match status" value="1"/>
</dbReference>
<dbReference type="PANTHER" id="PTHR30055:SF235">
    <property type="entry name" value="TRANSCRIPTIONAL REGULATORY PROTEIN"/>
    <property type="match status" value="1"/>
</dbReference>
<name>A0A9Q4CAA9_9CORY</name>
<dbReference type="InterPro" id="IPR041678">
    <property type="entry name" value="TetR_C_16"/>
</dbReference>
<accession>A0A9Q4CAA9</accession>
<organism evidence="4 5">
    <name type="scientific">Corynebacterium antarcticum</name>
    <dbReference type="NCBI Taxonomy" id="2800405"/>
    <lineage>
        <taxon>Bacteria</taxon>
        <taxon>Bacillati</taxon>
        <taxon>Actinomycetota</taxon>
        <taxon>Actinomycetes</taxon>
        <taxon>Mycobacteriales</taxon>
        <taxon>Corynebacteriaceae</taxon>
        <taxon>Corynebacterium</taxon>
    </lineage>
</organism>
<dbReference type="GO" id="GO:0003700">
    <property type="term" value="F:DNA-binding transcription factor activity"/>
    <property type="evidence" value="ECO:0007669"/>
    <property type="project" value="TreeGrafter"/>
</dbReference>
<gene>
    <name evidence="4" type="ORF">OS123_00660</name>
</gene>
<dbReference type="Pfam" id="PF17920">
    <property type="entry name" value="TetR_C_16"/>
    <property type="match status" value="1"/>
</dbReference>
<protein>
    <submittedName>
        <fullName evidence="4">TetR family transcriptional regulator</fullName>
    </submittedName>
</protein>
<evidence type="ECO:0000256" key="1">
    <source>
        <dbReference type="ARBA" id="ARBA00023125"/>
    </source>
</evidence>
<dbReference type="Gene3D" id="1.10.10.60">
    <property type="entry name" value="Homeodomain-like"/>
    <property type="match status" value="1"/>
</dbReference>
<evidence type="ECO:0000256" key="2">
    <source>
        <dbReference type="PROSITE-ProRule" id="PRU00335"/>
    </source>
</evidence>
<dbReference type="PROSITE" id="PS50977">
    <property type="entry name" value="HTH_TETR_2"/>
    <property type="match status" value="1"/>
</dbReference>
<evidence type="ECO:0000313" key="4">
    <source>
        <dbReference type="EMBL" id="MCX7537059.1"/>
    </source>
</evidence>
<dbReference type="InterPro" id="IPR009057">
    <property type="entry name" value="Homeodomain-like_sf"/>
</dbReference>
<evidence type="ECO:0000259" key="3">
    <source>
        <dbReference type="PROSITE" id="PS50977"/>
    </source>
</evidence>
<dbReference type="InterPro" id="IPR036271">
    <property type="entry name" value="Tet_transcr_reg_TetR-rel_C_sf"/>
</dbReference>
<proteinExistence type="predicted"/>
<keyword evidence="1 2" id="KW-0238">DNA-binding</keyword>
<dbReference type="PANTHER" id="PTHR30055">
    <property type="entry name" value="HTH-TYPE TRANSCRIPTIONAL REGULATOR RUTR"/>
    <property type="match status" value="1"/>
</dbReference>
<dbReference type="EMBL" id="JAPMKX010000001">
    <property type="protein sequence ID" value="MCX7537059.1"/>
    <property type="molecule type" value="Genomic_DNA"/>
</dbReference>
<evidence type="ECO:0000313" key="5">
    <source>
        <dbReference type="Proteomes" id="UP001070238"/>
    </source>
</evidence>
<dbReference type="GO" id="GO:0000976">
    <property type="term" value="F:transcription cis-regulatory region binding"/>
    <property type="evidence" value="ECO:0007669"/>
    <property type="project" value="TreeGrafter"/>
</dbReference>
<dbReference type="PRINTS" id="PR00455">
    <property type="entry name" value="HTHTETR"/>
</dbReference>
<comment type="caution">
    <text evidence="4">The sequence shown here is derived from an EMBL/GenBank/DDBJ whole genome shotgun (WGS) entry which is preliminary data.</text>
</comment>
<dbReference type="InterPro" id="IPR001647">
    <property type="entry name" value="HTH_TetR"/>
</dbReference>
<feature type="domain" description="HTH tetR-type" evidence="3">
    <location>
        <begin position="4"/>
        <end position="64"/>
    </location>
</feature>
<feature type="DNA-binding region" description="H-T-H motif" evidence="2">
    <location>
        <begin position="27"/>
        <end position="46"/>
    </location>
</feature>
<reference evidence="4" key="1">
    <citation type="submission" date="2022-11" db="EMBL/GenBank/DDBJ databases">
        <title>Corynebacterium sp. isolated from Penguins.</title>
        <authorList>
            <person name="Sedlar K."/>
            <person name="Svec P."/>
        </authorList>
    </citation>
    <scope>NUCLEOTIDE SEQUENCE</scope>
    <source>
        <strain evidence="4">P5875</strain>
    </source>
</reference>
<dbReference type="AlphaFoldDB" id="A0A9Q4CAA9"/>
<dbReference type="InterPro" id="IPR050109">
    <property type="entry name" value="HTH-type_TetR-like_transc_reg"/>
</dbReference>